<dbReference type="Proteomes" id="UP001177021">
    <property type="component" value="Unassembled WGS sequence"/>
</dbReference>
<evidence type="ECO:0000313" key="2">
    <source>
        <dbReference type="Proteomes" id="UP001177021"/>
    </source>
</evidence>
<sequence>MKTKYFISLCHSLLLIYVEASEPFEDAKTLCERGESKKNIGVDCNAYWPDGGQIWKGSIGTKTNFPGGRDGKWGGGGGKGGDTERWVYSERWAKGWWGISGKAGHGWAKGGSGRKKGDRGGKGKNFPPTGRGGGNIIELESPDYETEDDD</sequence>
<accession>A0ACB0IFQ3</accession>
<protein>
    <submittedName>
        <fullName evidence="1">Uncharacterized protein</fullName>
    </submittedName>
</protein>
<proteinExistence type="predicted"/>
<reference evidence="1" key="1">
    <citation type="submission" date="2023-10" db="EMBL/GenBank/DDBJ databases">
        <authorList>
            <person name="Rodriguez Cubillos JULIANA M."/>
            <person name="De Vega J."/>
        </authorList>
    </citation>
    <scope>NUCLEOTIDE SEQUENCE</scope>
</reference>
<dbReference type="EMBL" id="CASHSV030000001">
    <property type="protein sequence ID" value="CAJ2630815.1"/>
    <property type="molecule type" value="Genomic_DNA"/>
</dbReference>
<organism evidence="1 2">
    <name type="scientific">Trifolium pratense</name>
    <name type="common">Red clover</name>
    <dbReference type="NCBI Taxonomy" id="57577"/>
    <lineage>
        <taxon>Eukaryota</taxon>
        <taxon>Viridiplantae</taxon>
        <taxon>Streptophyta</taxon>
        <taxon>Embryophyta</taxon>
        <taxon>Tracheophyta</taxon>
        <taxon>Spermatophyta</taxon>
        <taxon>Magnoliopsida</taxon>
        <taxon>eudicotyledons</taxon>
        <taxon>Gunneridae</taxon>
        <taxon>Pentapetalae</taxon>
        <taxon>rosids</taxon>
        <taxon>fabids</taxon>
        <taxon>Fabales</taxon>
        <taxon>Fabaceae</taxon>
        <taxon>Papilionoideae</taxon>
        <taxon>50 kb inversion clade</taxon>
        <taxon>NPAAA clade</taxon>
        <taxon>Hologalegina</taxon>
        <taxon>IRL clade</taxon>
        <taxon>Trifolieae</taxon>
        <taxon>Trifolium</taxon>
    </lineage>
</organism>
<comment type="caution">
    <text evidence="1">The sequence shown here is derived from an EMBL/GenBank/DDBJ whole genome shotgun (WGS) entry which is preliminary data.</text>
</comment>
<keyword evidence="2" id="KW-1185">Reference proteome</keyword>
<gene>
    <name evidence="1" type="ORF">MILVUS5_LOCUS2518</name>
</gene>
<evidence type="ECO:0000313" key="1">
    <source>
        <dbReference type="EMBL" id="CAJ2630815.1"/>
    </source>
</evidence>
<name>A0ACB0IFQ3_TRIPR</name>